<gene>
    <name evidence="1" type="primary">NCL1_49595</name>
    <name evidence="1" type="ORF">TNCV_3194651</name>
</gene>
<protein>
    <submittedName>
        <fullName evidence="1">Uncharacterized protein</fullName>
    </submittedName>
</protein>
<dbReference type="Proteomes" id="UP000887159">
    <property type="component" value="Unassembled WGS sequence"/>
</dbReference>
<evidence type="ECO:0000313" key="1">
    <source>
        <dbReference type="EMBL" id="GFX90647.1"/>
    </source>
</evidence>
<comment type="caution">
    <text evidence="1">The sequence shown here is derived from an EMBL/GenBank/DDBJ whole genome shotgun (WGS) entry which is preliminary data.</text>
</comment>
<dbReference type="EMBL" id="BMAU01021103">
    <property type="protein sequence ID" value="GFX90647.1"/>
    <property type="molecule type" value="Genomic_DNA"/>
</dbReference>
<evidence type="ECO:0000313" key="2">
    <source>
        <dbReference type="Proteomes" id="UP000887159"/>
    </source>
</evidence>
<proteinExistence type="predicted"/>
<dbReference type="AlphaFoldDB" id="A0A8X6V0E1"/>
<accession>A0A8X6V0E1</accession>
<sequence>MNACKCIVPSRHGATLNSRRAASPLVRLVEGEERWEDPDHPQVALPQNWCETKLNRCVTWTVLKATDNDRRHLVLCHDEFRGT</sequence>
<keyword evidence="2" id="KW-1185">Reference proteome</keyword>
<organism evidence="1 2">
    <name type="scientific">Trichonephila clavipes</name>
    <name type="common">Golden silk orbweaver</name>
    <name type="synonym">Nephila clavipes</name>
    <dbReference type="NCBI Taxonomy" id="2585209"/>
    <lineage>
        <taxon>Eukaryota</taxon>
        <taxon>Metazoa</taxon>
        <taxon>Ecdysozoa</taxon>
        <taxon>Arthropoda</taxon>
        <taxon>Chelicerata</taxon>
        <taxon>Arachnida</taxon>
        <taxon>Araneae</taxon>
        <taxon>Araneomorphae</taxon>
        <taxon>Entelegynae</taxon>
        <taxon>Araneoidea</taxon>
        <taxon>Nephilidae</taxon>
        <taxon>Trichonephila</taxon>
    </lineage>
</organism>
<reference evidence="1" key="1">
    <citation type="submission" date="2020-08" db="EMBL/GenBank/DDBJ databases">
        <title>Multicomponent nature underlies the extraordinary mechanical properties of spider dragline silk.</title>
        <authorList>
            <person name="Kono N."/>
            <person name="Nakamura H."/>
            <person name="Mori M."/>
            <person name="Yoshida Y."/>
            <person name="Ohtoshi R."/>
            <person name="Malay A.D."/>
            <person name="Moran D.A.P."/>
            <person name="Tomita M."/>
            <person name="Numata K."/>
            <person name="Arakawa K."/>
        </authorList>
    </citation>
    <scope>NUCLEOTIDE SEQUENCE</scope>
</reference>
<name>A0A8X6V0E1_TRICX</name>